<name>A0A2K2HBM0_9BACT</name>
<accession>A0A2K2HBM0</accession>
<dbReference type="RefSeq" id="WP_103114909.1">
    <property type="nucleotide sequence ID" value="NZ_PPFX01000010.1"/>
</dbReference>
<evidence type="ECO:0000313" key="1">
    <source>
        <dbReference type="EMBL" id="PNU20640.1"/>
    </source>
</evidence>
<reference evidence="1 2" key="1">
    <citation type="journal article" date="2018" name="Genome Announc.">
        <title>Genome Sequence of Geothermobacter sp. HR-1 Iron Reducer from the Loihi Seamount.</title>
        <authorList>
            <person name="Smith H."/>
            <person name="Abuyen K."/>
            <person name="Tremblay J."/>
            <person name="Savalia P."/>
            <person name="Perez-Rodriguez I."/>
            <person name="Emerson D."/>
            <person name="Tully B."/>
            <person name="Amend J."/>
        </authorList>
    </citation>
    <scope>NUCLEOTIDE SEQUENCE [LARGE SCALE GENOMIC DNA]</scope>
    <source>
        <strain evidence="1 2">HR-1</strain>
    </source>
</reference>
<dbReference type="PROSITE" id="PS51257">
    <property type="entry name" value="PROKAR_LIPOPROTEIN"/>
    <property type="match status" value="1"/>
</dbReference>
<dbReference type="AlphaFoldDB" id="A0A2K2HBM0"/>
<gene>
    <name evidence="1" type="ORF">C2E25_06235</name>
</gene>
<organism evidence="1 2">
    <name type="scientific">Geothermobacter hydrogeniphilus</name>
    <dbReference type="NCBI Taxonomy" id="1969733"/>
    <lineage>
        <taxon>Bacteria</taxon>
        <taxon>Pseudomonadati</taxon>
        <taxon>Thermodesulfobacteriota</taxon>
        <taxon>Desulfuromonadia</taxon>
        <taxon>Desulfuromonadales</taxon>
        <taxon>Geothermobacteraceae</taxon>
        <taxon>Geothermobacter</taxon>
    </lineage>
</organism>
<sequence length="222" mass="25206">MRRVFGLLAMLLVLGGCGMAPIPFAPNPKVAVERGMRRERLLVGDWRQALPAGRWRQSALFEWHGRKLPMVGLLQLDQRRQSLKLLALDDLGTKLFLLQLGPAGEELQVYQPALQGFAGFEDLLVSALRRLYPGGTIAANTRMELGEDAWLLRAPEGAVTAWFRFSGPQPLLTSWGGEGWQVDCYQLRRHRGQIWPEGMVLNDRKRGYRLLLRNEEFTADER</sequence>
<proteinExistence type="predicted"/>
<comment type="caution">
    <text evidence="1">The sequence shown here is derived from an EMBL/GenBank/DDBJ whole genome shotgun (WGS) entry which is preliminary data.</text>
</comment>
<dbReference type="EMBL" id="PPFX01000010">
    <property type="protein sequence ID" value="PNU20640.1"/>
    <property type="molecule type" value="Genomic_DNA"/>
</dbReference>
<protein>
    <recommendedName>
        <fullName evidence="3">Outer-membrane lipoprotein LolB</fullName>
    </recommendedName>
</protein>
<evidence type="ECO:0000313" key="2">
    <source>
        <dbReference type="Proteomes" id="UP000236340"/>
    </source>
</evidence>
<evidence type="ECO:0008006" key="3">
    <source>
        <dbReference type="Google" id="ProtNLM"/>
    </source>
</evidence>
<dbReference type="OrthoDB" id="5405448at2"/>
<dbReference type="Proteomes" id="UP000236340">
    <property type="component" value="Unassembled WGS sequence"/>
</dbReference>